<reference evidence="1 2" key="1">
    <citation type="journal article" date="2022" name="bioRxiv">
        <title>An ancient truncated duplication of the anti-Mullerian hormone receptor type 2 gene is a potential conserved master sex determinant in the Pangasiidae catfish family.</title>
        <authorList>
            <person name="Wen M."/>
            <person name="Pan Q."/>
            <person name="Jouanno E."/>
            <person name="Montfort J."/>
            <person name="Zahm M."/>
            <person name="Cabau C."/>
            <person name="Klopp C."/>
            <person name="Iampietro C."/>
            <person name="Roques C."/>
            <person name="Bouchez O."/>
            <person name="Castinel A."/>
            <person name="Donnadieu C."/>
            <person name="Parrinello H."/>
            <person name="Poncet C."/>
            <person name="Belmonte E."/>
            <person name="Gautier V."/>
            <person name="Avarre J.-C."/>
            <person name="Dugue R."/>
            <person name="Gustiano R."/>
            <person name="Ha T.T.T."/>
            <person name="Campet M."/>
            <person name="Sriphairoj K."/>
            <person name="Ribolli J."/>
            <person name="de Almeida F.L."/>
            <person name="Desvignes T."/>
            <person name="Postlethwait J.H."/>
            <person name="Bucao C.F."/>
            <person name="Robinson-Rechavi M."/>
            <person name="Bobe J."/>
            <person name="Herpin A."/>
            <person name="Guiguen Y."/>
        </authorList>
    </citation>
    <scope>NUCLEOTIDE SEQUENCE [LARGE SCALE GENOMIC DNA]</scope>
    <source>
        <strain evidence="1">YG-Dec2019</strain>
    </source>
</reference>
<organism evidence="1 2">
    <name type="scientific">Pangasianodon gigas</name>
    <name type="common">Mekong giant catfish</name>
    <name type="synonym">Pangasius gigas</name>
    <dbReference type="NCBI Taxonomy" id="30993"/>
    <lineage>
        <taxon>Eukaryota</taxon>
        <taxon>Metazoa</taxon>
        <taxon>Chordata</taxon>
        <taxon>Craniata</taxon>
        <taxon>Vertebrata</taxon>
        <taxon>Euteleostomi</taxon>
        <taxon>Actinopterygii</taxon>
        <taxon>Neopterygii</taxon>
        <taxon>Teleostei</taxon>
        <taxon>Ostariophysi</taxon>
        <taxon>Siluriformes</taxon>
        <taxon>Pangasiidae</taxon>
        <taxon>Pangasianodon</taxon>
    </lineage>
</organism>
<dbReference type="Proteomes" id="UP000829447">
    <property type="component" value="Linkage Group LG6"/>
</dbReference>
<comment type="caution">
    <text evidence="1">The sequence shown here is derived from an EMBL/GenBank/DDBJ whole genome shotgun (WGS) entry which is preliminary data.</text>
</comment>
<keyword evidence="2" id="KW-1185">Reference proteome</keyword>
<proteinExistence type="predicted"/>
<evidence type="ECO:0000313" key="1">
    <source>
        <dbReference type="EMBL" id="MCI4379085.1"/>
    </source>
</evidence>
<gene>
    <name evidence="1" type="ORF">PGIGA_G00223820</name>
</gene>
<accession>A0ACC5WJT7</accession>
<name>A0ACC5WJT7_PANGG</name>
<protein>
    <submittedName>
        <fullName evidence="1">Uncharacterized protein</fullName>
    </submittedName>
</protein>
<dbReference type="EMBL" id="CM040459">
    <property type="protein sequence ID" value="MCI4379085.1"/>
    <property type="molecule type" value="Genomic_DNA"/>
</dbReference>
<sequence>MFSLCLCGFPLGSLGFLPQSKNMPLGGLAVLKCPEVPGEARGGGAWRMRTAHTDHTRLSRDVYSASTMQHYTNTPAGRRRESSSASCKHRAHPRLTLWISAALLILNMG</sequence>
<evidence type="ECO:0000313" key="2">
    <source>
        <dbReference type="Proteomes" id="UP000829447"/>
    </source>
</evidence>